<name>A0AAV0V3N7_9STRA</name>
<proteinExistence type="predicted"/>
<dbReference type="AlphaFoldDB" id="A0AAV0V3N7"/>
<organism evidence="2 3">
    <name type="scientific">Peronospora destructor</name>
    <dbReference type="NCBI Taxonomy" id="86335"/>
    <lineage>
        <taxon>Eukaryota</taxon>
        <taxon>Sar</taxon>
        <taxon>Stramenopiles</taxon>
        <taxon>Oomycota</taxon>
        <taxon>Peronosporomycetes</taxon>
        <taxon>Peronosporales</taxon>
        <taxon>Peronosporaceae</taxon>
        <taxon>Peronospora</taxon>
    </lineage>
</organism>
<feature type="compositionally biased region" description="Basic and acidic residues" evidence="1">
    <location>
        <begin position="105"/>
        <end position="136"/>
    </location>
</feature>
<evidence type="ECO:0000313" key="2">
    <source>
        <dbReference type="EMBL" id="CAI5741399.1"/>
    </source>
</evidence>
<dbReference type="Proteomes" id="UP001162029">
    <property type="component" value="Unassembled WGS sequence"/>
</dbReference>
<comment type="caution">
    <text evidence="2">The sequence shown here is derived from an EMBL/GenBank/DDBJ whole genome shotgun (WGS) entry which is preliminary data.</text>
</comment>
<reference evidence="2" key="1">
    <citation type="submission" date="2022-12" db="EMBL/GenBank/DDBJ databases">
        <authorList>
            <person name="Webb A."/>
        </authorList>
    </citation>
    <scope>NUCLEOTIDE SEQUENCE</scope>
    <source>
        <strain evidence="2">Pd1</strain>
    </source>
</reference>
<accession>A0AAV0V3N7</accession>
<protein>
    <recommendedName>
        <fullName evidence="4">BON domain-containing protein</fullName>
    </recommendedName>
</protein>
<sequence>MHMEPIASGSIKVGDPTECHVAPNHMTHVLNFALNKALKTTVDQRGSLVDDRICISISRTRRVHCQGYLSVLGTPHDLAVEAELDAIDKLDGIESVEQVSSISTRIREPRPEDQKEDATTHAANGDRDATAEATNVKEADQDIVMVKFGVRHGLETRL</sequence>
<evidence type="ECO:0000256" key="1">
    <source>
        <dbReference type="SAM" id="MobiDB-lite"/>
    </source>
</evidence>
<dbReference type="EMBL" id="CANTFM010001577">
    <property type="protein sequence ID" value="CAI5741399.1"/>
    <property type="molecule type" value="Genomic_DNA"/>
</dbReference>
<evidence type="ECO:0000313" key="3">
    <source>
        <dbReference type="Proteomes" id="UP001162029"/>
    </source>
</evidence>
<gene>
    <name evidence="2" type="ORF">PDE001_LOCUS7799</name>
</gene>
<dbReference type="Gene3D" id="3.30.980.10">
    <property type="entry name" value="Threonyl-trna Synthetase, Chain A, domain 2"/>
    <property type="match status" value="1"/>
</dbReference>
<feature type="region of interest" description="Disordered" evidence="1">
    <location>
        <begin position="98"/>
        <end position="136"/>
    </location>
</feature>
<evidence type="ECO:0008006" key="4">
    <source>
        <dbReference type="Google" id="ProtNLM"/>
    </source>
</evidence>
<keyword evidence="3" id="KW-1185">Reference proteome</keyword>